<dbReference type="Pfam" id="PF16197">
    <property type="entry name" value="KAsynt_C_assoc"/>
    <property type="match status" value="1"/>
</dbReference>
<dbReference type="InterPro" id="IPR050091">
    <property type="entry name" value="PKS_NRPS_Biosynth_Enz"/>
</dbReference>
<name>A0A0J7MWV4_LASNI</name>
<gene>
    <name evidence="2" type="ORF">RF55_16861</name>
</gene>
<dbReference type="CDD" id="cd00833">
    <property type="entry name" value="PKS"/>
    <property type="match status" value="1"/>
</dbReference>
<dbReference type="GO" id="GO:0006633">
    <property type="term" value="P:fatty acid biosynthetic process"/>
    <property type="evidence" value="ECO:0007669"/>
    <property type="project" value="TreeGrafter"/>
</dbReference>
<evidence type="ECO:0000313" key="2">
    <source>
        <dbReference type="EMBL" id="KMQ84930.1"/>
    </source>
</evidence>
<dbReference type="AlphaFoldDB" id="A0A0J7MWV4"/>
<dbReference type="STRING" id="67767.A0A0J7MWV4"/>
<dbReference type="SMART" id="SM00825">
    <property type="entry name" value="PKS_KS"/>
    <property type="match status" value="1"/>
</dbReference>
<feature type="non-terminal residue" evidence="2">
    <location>
        <position position="194"/>
    </location>
</feature>
<dbReference type="GO" id="GO:0004312">
    <property type="term" value="F:fatty acid synthase activity"/>
    <property type="evidence" value="ECO:0007669"/>
    <property type="project" value="TreeGrafter"/>
</dbReference>
<dbReference type="InterPro" id="IPR016039">
    <property type="entry name" value="Thiolase-like"/>
</dbReference>
<dbReference type="InterPro" id="IPR014031">
    <property type="entry name" value="Ketoacyl_synth_C"/>
</dbReference>
<dbReference type="OrthoDB" id="329835at2759"/>
<dbReference type="EMBL" id="LBMM01015099">
    <property type="protein sequence ID" value="KMQ84930.1"/>
    <property type="molecule type" value="Genomic_DNA"/>
</dbReference>
<protein>
    <submittedName>
        <fullName evidence="2">Fatty acid synthase</fullName>
    </submittedName>
</protein>
<dbReference type="Gene3D" id="3.40.47.10">
    <property type="match status" value="1"/>
</dbReference>
<reference evidence="2 3" key="1">
    <citation type="submission" date="2015-04" db="EMBL/GenBank/DDBJ databases">
        <title>Lasius niger genome sequencing.</title>
        <authorList>
            <person name="Konorov E.A."/>
            <person name="Nikitin M.A."/>
            <person name="Kirill M.V."/>
            <person name="Chang P."/>
        </authorList>
    </citation>
    <scope>NUCLEOTIDE SEQUENCE [LARGE SCALE GENOMIC DNA]</scope>
    <source>
        <tissue evidence="2">Whole</tissue>
    </source>
</reference>
<keyword evidence="3" id="KW-1185">Reference proteome</keyword>
<evidence type="ECO:0000313" key="3">
    <source>
        <dbReference type="Proteomes" id="UP000036403"/>
    </source>
</evidence>
<evidence type="ECO:0000259" key="1">
    <source>
        <dbReference type="PROSITE" id="PS52004"/>
    </source>
</evidence>
<proteinExistence type="predicted"/>
<feature type="domain" description="Ketosynthase family 3 (KS3)" evidence="1">
    <location>
        <begin position="1"/>
        <end position="181"/>
    </location>
</feature>
<dbReference type="PANTHER" id="PTHR43775">
    <property type="entry name" value="FATTY ACID SYNTHASE"/>
    <property type="match status" value="1"/>
</dbReference>
<accession>A0A0J7MWV4</accession>
<comment type="caution">
    <text evidence="2">The sequence shown here is derived from an EMBL/GenBank/DDBJ whole genome shotgun (WGS) entry which is preliminary data.</text>
</comment>
<dbReference type="Proteomes" id="UP000036403">
    <property type="component" value="Unassembled WGS sequence"/>
</dbReference>
<dbReference type="PROSITE" id="PS52004">
    <property type="entry name" value="KS3_2"/>
    <property type="match status" value="1"/>
</dbReference>
<dbReference type="SUPFAM" id="SSF53901">
    <property type="entry name" value="Thiolase-like"/>
    <property type="match status" value="1"/>
</dbReference>
<dbReference type="InterPro" id="IPR032821">
    <property type="entry name" value="PKS_assoc"/>
</dbReference>
<organism evidence="2 3">
    <name type="scientific">Lasius niger</name>
    <name type="common">Black garden ant</name>
    <dbReference type="NCBI Taxonomy" id="67767"/>
    <lineage>
        <taxon>Eukaryota</taxon>
        <taxon>Metazoa</taxon>
        <taxon>Ecdysozoa</taxon>
        <taxon>Arthropoda</taxon>
        <taxon>Hexapoda</taxon>
        <taxon>Insecta</taxon>
        <taxon>Pterygota</taxon>
        <taxon>Neoptera</taxon>
        <taxon>Endopterygota</taxon>
        <taxon>Hymenoptera</taxon>
        <taxon>Apocrita</taxon>
        <taxon>Aculeata</taxon>
        <taxon>Formicoidea</taxon>
        <taxon>Formicidae</taxon>
        <taxon>Formicinae</taxon>
        <taxon>Lasius</taxon>
        <taxon>Lasius</taxon>
    </lineage>
</organism>
<dbReference type="InterPro" id="IPR020841">
    <property type="entry name" value="PKS_Beta-ketoAc_synthase_dom"/>
</dbReference>
<dbReference type="PANTHER" id="PTHR43775:SF23">
    <property type="entry name" value="FATTY ACID SYNTHASE 3"/>
    <property type="match status" value="1"/>
</dbReference>
<dbReference type="PaxDb" id="67767-A0A0J7MWV4"/>
<dbReference type="Pfam" id="PF02801">
    <property type="entry name" value="Ketoacyl-synt_C"/>
    <property type="match status" value="1"/>
</dbReference>
<sequence>MILGVLSSDGYCKPFDTAASGYSRSEAVDGFKEEGIMFPSTHVQSILLTEFYNECGILPSCLDYIEAHGTATIAGDPAEVNAIHNVLCKNRKTPLMIGSVKSNLGHAEPASGFTQIVKVIIAFETGLVPPNINYTSPRDDIDALVNGTIQVVTKEMQLKNGYIGINSFGFGGSNAHMLLKWNTKQKVNNGAPSD</sequence>